<gene>
    <name evidence="2" type="ORF">KIW84_071558</name>
</gene>
<feature type="transmembrane region" description="Helical" evidence="1">
    <location>
        <begin position="81"/>
        <end position="112"/>
    </location>
</feature>
<dbReference type="EMBL" id="JAMSHJ010000007">
    <property type="protein sequence ID" value="KAI5384598.1"/>
    <property type="molecule type" value="Genomic_DNA"/>
</dbReference>
<comment type="caution">
    <text evidence="2">The sequence shown here is derived from an EMBL/GenBank/DDBJ whole genome shotgun (WGS) entry which is preliminary data.</text>
</comment>
<reference evidence="2 3" key="1">
    <citation type="journal article" date="2022" name="Nat. Genet.">
        <title>Improved pea reference genome and pan-genome highlight genomic features and evolutionary characteristics.</title>
        <authorList>
            <person name="Yang T."/>
            <person name="Liu R."/>
            <person name="Luo Y."/>
            <person name="Hu S."/>
            <person name="Wang D."/>
            <person name="Wang C."/>
            <person name="Pandey M.K."/>
            <person name="Ge S."/>
            <person name="Xu Q."/>
            <person name="Li N."/>
            <person name="Li G."/>
            <person name="Huang Y."/>
            <person name="Saxena R.K."/>
            <person name="Ji Y."/>
            <person name="Li M."/>
            <person name="Yan X."/>
            <person name="He Y."/>
            <person name="Liu Y."/>
            <person name="Wang X."/>
            <person name="Xiang C."/>
            <person name="Varshney R.K."/>
            <person name="Ding H."/>
            <person name="Gao S."/>
            <person name="Zong X."/>
        </authorList>
    </citation>
    <scope>NUCLEOTIDE SEQUENCE [LARGE SCALE GENOMIC DNA]</scope>
    <source>
        <strain evidence="2 3">cv. Zhongwan 6</strain>
    </source>
</reference>
<name>A0A9D4VIK8_PEA</name>
<evidence type="ECO:0000256" key="1">
    <source>
        <dbReference type="SAM" id="Phobius"/>
    </source>
</evidence>
<protein>
    <submittedName>
        <fullName evidence="2">Uncharacterized protein</fullName>
    </submittedName>
</protein>
<dbReference type="AlphaFoldDB" id="A0A9D4VIK8"/>
<keyword evidence="1" id="KW-0472">Membrane</keyword>
<keyword evidence="1" id="KW-1133">Transmembrane helix</keyword>
<keyword evidence="1" id="KW-0812">Transmembrane</keyword>
<proteinExistence type="predicted"/>
<dbReference type="Gramene" id="Psat07G0155800-T1">
    <property type="protein sequence ID" value="KAI5384598.1"/>
    <property type="gene ID" value="KIW84_071558"/>
</dbReference>
<sequence>MLNRTQAMAGIIGNRSAKPRLSDDASAMSAICCAAKAGLQAPRVENIAPASAVPAMEVDSLVLSVAGVPFGRRFLRERSEVGFVTSFVGLWNFGELGVLKHFVFIMVIAIMVDAID</sequence>
<dbReference type="Proteomes" id="UP001058974">
    <property type="component" value="Chromosome 7"/>
</dbReference>
<organism evidence="2 3">
    <name type="scientific">Pisum sativum</name>
    <name type="common">Garden pea</name>
    <name type="synonym">Lathyrus oleraceus</name>
    <dbReference type="NCBI Taxonomy" id="3888"/>
    <lineage>
        <taxon>Eukaryota</taxon>
        <taxon>Viridiplantae</taxon>
        <taxon>Streptophyta</taxon>
        <taxon>Embryophyta</taxon>
        <taxon>Tracheophyta</taxon>
        <taxon>Spermatophyta</taxon>
        <taxon>Magnoliopsida</taxon>
        <taxon>eudicotyledons</taxon>
        <taxon>Gunneridae</taxon>
        <taxon>Pentapetalae</taxon>
        <taxon>rosids</taxon>
        <taxon>fabids</taxon>
        <taxon>Fabales</taxon>
        <taxon>Fabaceae</taxon>
        <taxon>Papilionoideae</taxon>
        <taxon>50 kb inversion clade</taxon>
        <taxon>NPAAA clade</taxon>
        <taxon>Hologalegina</taxon>
        <taxon>IRL clade</taxon>
        <taxon>Fabeae</taxon>
        <taxon>Lathyrus</taxon>
    </lineage>
</organism>
<keyword evidence="3" id="KW-1185">Reference proteome</keyword>
<evidence type="ECO:0000313" key="2">
    <source>
        <dbReference type="EMBL" id="KAI5384598.1"/>
    </source>
</evidence>
<accession>A0A9D4VIK8</accession>
<evidence type="ECO:0000313" key="3">
    <source>
        <dbReference type="Proteomes" id="UP001058974"/>
    </source>
</evidence>